<proteinExistence type="predicted"/>
<reference evidence="1 2" key="1">
    <citation type="submission" date="2023-03" db="EMBL/GenBank/DDBJ databases">
        <title>High recombination rates correlate with genetic variation in Cardiocondyla obscurior ants.</title>
        <authorList>
            <person name="Errbii M."/>
        </authorList>
    </citation>
    <scope>NUCLEOTIDE SEQUENCE [LARGE SCALE GENOMIC DNA]</scope>
    <source>
        <strain evidence="1">Alpha-2009</strain>
        <tissue evidence="1">Whole body</tissue>
    </source>
</reference>
<accession>A0AAW2FEG2</accession>
<evidence type="ECO:0000313" key="2">
    <source>
        <dbReference type="Proteomes" id="UP001430953"/>
    </source>
</evidence>
<dbReference type="AlphaFoldDB" id="A0AAW2FEG2"/>
<protein>
    <submittedName>
        <fullName evidence="1">Uncharacterized protein</fullName>
    </submittedName>
</protein>
<dbReference type="Proteomes" id="UP001430953">
    <property type="component" value="Unassembled WGS sequence"/>
</dbReference>
<comment type="caution">
    <text evidence="1">The sequence shown here is derived from an EMBL/GenBank/DDBJ whole genome shotgun (WGS) entry which is preliminary data.</text>
</comment>
<gene>
    <name evidence="1" type="ORF">PUN28_012527</name>
</gene>
<keyword evidence="2" id="KW-1185">Reference proteome</keyword>
<organism evidence="1 2">
    <name type="scientific">Cardiocondyla obscurior</name>
    <dbReference type="NCBI Taxonomy" id="286306"/>
    <lineage>
        <taxon>Eukaryota</taxon>
        <taxon>Metazoa</taxon>
        <taxon>Ecdysozoa</taxon>
        <taxon>Arthropoda</taxon>
        <taxon>Hexapoda</taxon>
        <taxon>Insecta</taxon>
        <taxon>Pterygota</taxon>
        <taxon>Neoptera</taxon>
        <taxon>Endopterygota</taxon>
        <taxon>Hymenoptera</taxon>
        <taxon>Apocrita</taxon>
        <taxon>Aculeata</taxon>
        <taxon>Formicoidea</taxon>
        <taxon>Formicidae</taxon>
        <taxon>Myrmicinae</taxon>
        <taxon>Cardiocondyla</taxon>
    </lineage>
</organism>
<dbReference type="EMBL" id="JADYXP020000012">
    <property type="protein sequence ID" value="KAL0113425.1"/>
    <property type="molecule type" value="Genomic_DNA"/>
</dbReference>
<evidence type="ECO:0000313" key="1">
    <source>
        <dbReference type="EMBL" id="KAL0113425.1"/>
    </source>
</evidence>
<sequence length="79" mass="8887">MHFCTTCGINFQSSTSTSLHPEISADLNFLEVIHEIIATAHENLQIDVTEDARSSANIVDSLQETVEIIAFVFWKYKKS</sequence>
<name>A0AAW2FEG2_9HYME</name>